<comment type="caution">
    <text evidence="3">The sequence shown here is derived from an EMBL/GenBank/DDBJ whole genome shotgun (WGS) entry which is preliminary data.</text>
</comment>
<feature type="signal peptide" evidence="1">
    <location>
        <begin position="1"/>
        <end position="16"/>
    </location>
</feature>
<sequence length="282" mass="29427">MKSSLMLLSGASIALALPKLDIVVETELVYYTVTQEVTTVQTVPVDANVHVKNPPVKVVPTTSTVIPVVTVTIDPAELAPTPTSTSTSVAVATPSAATQAAASAAPSDLASTAVYHHNIHRTNNSAPAMTWGSSYAGYAATVAKSCKFAHDLTPGGGGYGQNIAMYASTDASSLTEETVMAQAITDMWYNGELNLYPSSAYGQANPDFTNFEAWGHYSQIVWVGSQQVGCAAQYCAPGTMNPTMGAWYSVCNYYPAGNVNGAYGKNVLPPTNQATVNVNVAA</sequence>
<dbReference type="FunFam" id="3.40.33.10:FF:000018">
    <property type="entry name" value="SCP-like extracellular protein, putative"/>
    <property type="match status" value="1"/>
</dbReference>
<reference evidence="3" key="1">
    <citation type="submission" date="2023-06" db="EMBL/GenBank/DDBJ databases">
        <authorList>
            <person name="Noh H."/>
        </authorList>
    </citation>
    <scope>NUCLEOTIDE SEQUENCE</scope>
    <source>
        <strain evidence="3">DUCC20226</strain>
    </source>
</reference>
<dbReference type="SUPFAM" id="SSF55797">
    <property type="entry name" value="PR-1-like"/>
    <property type="match status" value="1"/>
</dbReference>
<dbReference type="EMBL" id="JAUJFL010000006">
    <property type="protein sequence ID" value="KAK2600785.1"/>
    <property type="molecule type" value="Genomic_DNA"/>
</dbReference>
<dbReference type="InterPro" id="IPR014044">
    <property type="entry name" value="CAP_dom"/>
</dbReference>
<keyword evidence="4" id="KW-1185">Reference proteome</keyword>
<dbReference type="InterPro" id="IPR001283">
    <property type="entry name" value="CRISP-related"/>
</dbReference>
<dbReference type="Proteomes" id="UP001265746">
    <property type="component" value="Unassembled WGS sequence"/>
</dbReference>
<feature type="domain" description="SCP" evidence="2">
    <location>
        <begin position="108"/>
        <end position="261"/>
    </location>
</feature>
<accession>A0AAD9S6W1</accession>
<evidence type="ECO:0000313" key="3">
    <source>
        <dbReference type="EMBL" id="KAK2600785.1"/>
    </source>
</evidence>
<dbReference type="GO" id="GO:0005576">
    <property type="term" value="C:extracellular region"/>
    <property type="evidence" value="ECO:0007669"/>
    <property type="project" value="InterPro"/>
</dbReference>
<organism evidence="3 4">
    <name type="scientific">Phomopsis amygdali</name>
    <name type="common">Fusicoccum amygdali</name>
    <dbReference type="NCBI Taxonomy" id="1214568"/>
    <lineage>
        <taxon>Eukaryota</taxon>
        <taxon>Fungi</taxon>
        <taxon>Dikarya</taxon>
        <taxon>Ascomycota</taxon>
        <taxon>Pezizomycotina</taxon>
        <taxon>Sordariomycetes</taxon>
        <taxon>Sordariomycetidae</taxon>
        <taxon>Diaporthales</taxon>
        <taxon>Diaporthaceae</taxon>
        <taxon>Diaporthe</taxon>
    </lineage>
</organism>
<evidence type="ECO:0000256" key="1">
    <source>
        <dbReference type="SAM" id="SignalP"/>
    </source>
</evidence>
<evidence type="ECO:0000313" key="4">
    <source>
        <dbReference type="Proteomes" id="UP001265746"/>
    </source>
</evidence>
<protein>
    <recommendedName>
        <fullName evidence="2">SCP domain-containing protein</fullName>
    </recommendedName>
</protein>
<dbReference type="PROSITE" id="PS01009">
    <property type="entry name" value="CRISP_1"/>
    <property type="match status" value="1"/>
</dbReference>
<dbReference type="Pfam" id="PF00188">
    <property type="entry name" value="CAP"/>
    <property type="match status" value="1"/>
</dbReference>
<dbReference type="InterPro" id="IPR035940">
    <property type="entry name" value="CAP_sf"/>
</dbReference>
<keyword evidence="1" id="KW-0732">Signal</keyword>
<dbReference type="PANTHER" id="PTHR10334">
    <property type="entry name" value="CYSTEINE-RICH SECRETORY PROTEIN-RELATED"/>
    <property type="match status" value="1"/>
</dbReference>
<gene>
    <name evidence="3" type="ORF">N8I77_010293</name>
</gene>
<name>A0AAD9S6W1_PHOAM</name>
<feature type="chain" id="PRO_5042138563" description="SCP domain-containing protein" evidence="1">
    <location>
        <begin position="17"/>
        <end position="282"/>
    </location>
</feature>
<proteinExistence type="predicted"/>
<dbReference type="PRINTS" id="PR00837">
    <property type="entry name" value="V5TPXLIKE"/>
</dbReference>
<dbReference type="SMART" id="SM00198">
    <property type="entry name" value="SCP"/>
    <property type="match status" value="1"/>
</dbReference>
<dbReference type="InterPro" id="IPR018244">
    <property type="entry name" value="Allrgn_V5/Tpx1_CS"/>
</dbReference>
<evidence type="ECO:0000259" key="2">
    <source>
        <dbReference type="SMART" id="SM00198"/>
    </source>
</evidence>
<dbReference type="Gene3D" id="3.40.33.10">
    <property type="entry name" value="CAP"/>
    <property type="match status" value="1"/>
</dbReference>
<dbReference type="AlphaFoldDB" id="A0AAD9S6W1"/>